<organism evidence="12 13">
    <name type="scientific">Halovenus salina</name>
    <dbReference type="NCBI Taxonomy" id="1510225"/>
    <lineage>
        <taxon>Archaea</taxon>
        <taxon>Methanobacteriati</taxon>
        <taxon>Methanobacteriota</taxon>
        <taxon>Stenosarchaea group</taxon>
        <taxon>Halobacteria</taxon>
        <taxon>Halobacteriales</taxon>
        <taxon>Haloarculaceae</taxon>
        <taxon>Halovenus</taxon>
    </lineage>
</organism>
<dbReference type="GO" id="GO:0016020">
    <property type="term" value="C:membrane"/>
    <property type="evidence" value="ECO:0007669"/>
    <property type="project" value="UniProtKB-SubCell"/>
</dbReference>
<evidence type="ECO:0000313" key="13">
    <source>
        <dbReference type="Proteomes" id="UP001596445"/>
    </source>
</evidence>
<evidence type="ECO:0000256" key="3">
    <source>
        <dbReference type="ARBA" id="ARBA00022543"/>
    </source>
</evidence>
<dbReference type="GO" id="GO:0007602">
    <property type="term" value="P:phototransduction"/>
    <property type="evidence" value="ECO:0007669"/>
    <property type="project" value="UniProtKB-KW"/>
</dbReference>
<comment type="subcellular location">
    <subcellularLocation>
        <location evidence="1">Membrane</location>
        <topology evidence="1">Multi-pass membrane protein</topology>
    </subcellularLocation>
</comment>
<evidence type="ECO:0000256" key="8">
    <source>
        <dbReference type="ARBA" id="ARBA00022991"/>
    </source>
</evidence>
<dbReference type="InterPro" id="IPR001425">
    <property type="entry name" value="Arc/bac/fun_rhodopsins"/>
</dbReference>
<dbReference type="GO" id="GO:0009881">
    <property type="term" value="F:photoreceptor activity"/>
    <property type="evidence" value="ECO:0007669"/>
    <property type="project" value="UniProtKB-KW"/>
</dbReference>
<evidence type="ECO:0000256" key="6">
    <source>
        <dbReference type="ARBA" id="ARBA00022925"/>
    </source>
</evidence>
<evidence type="ECO:0000256" key="2">
    <source>
        <dbReference type="ARBA" id="ARBA00008130"/>
    </source>
</evidence>
<keyword evidence="4" id="KW-0716">Sensory transduction</keyword>
<dbReference type="InterPro" id="IPR018229">
    <property type="entry name" value="Rhodopsin_retinal_BS"/>
</dbReference>
<comment type="similarity">
    <text evidence="2">Belongs to the archaeal/bacterial/fungal opsin family.</text>
</comment>
<keyword evidence="10" id="KW-0675">Receptor</keyword>
<keyword evidence="13" id="KW-1185">Reference proteome</keyword>
<evidence type="ECO:0000256" key="5">
    <source>
        <dbReference type="ARBA" id="ARBA00022692"/>
    </source>
</evidence>
<gene>
    <name evidence="12" type="ORF">ACFQQG_06685</name>
</gene>
<feature type="transmembrane region" description="Helical" evidence="11">
    <location>
        <begin position="6"/>
        <end position="34"/>
    </location>
</feature>
<accession>A0ABD5W124</accession>
<evidence type="ECO:0000256" key="7">
    <source>
        <dbReference type="ARBA" id="ARBA00022989"/>
    </source>
</evidence>
<keyword evidence="3" id="KW-0600">Photoreceptor protein</keyword>
<reference evidence="12 13" key="1">
    <citation type="journal article" date="2019" name="Int. J. Syst. Evol. Microbiol.">
        <title>The Global Catalogue of Microorganisms (GCM) 10K type strain sequencing project: providing services to taxonomists for standard genome sequencing and annotation.</title>
        <authorList>
            <consortium name="The Broad Institute Genomics Platform"/>
            <consortium name="The Broad Institute Genome Sequencing Center for Infectious Disease"/>
            <person name="Wu L."/>
            <person name="Ma J."/>
        </authorList>
    </citation>
    <scope>NUCLEOTIDE SEQUENCE [LARGE SCALE GENOMIC DNA]</scope>
    <source>
        <strain evidence="12 13">JCM 30072</strain>
    </source>
</reference>
<dbReference type="AlphaFoldDB" id="A0ABD5W124"/>
<dbReference type="EMBL" id="JBHSZI010000001">
    <property type="protein sequence ID" value="MFC7057911.1"/>
    <property type="molecule type" value="Genomic_DNA"/>
</dbReference>
<evidence type="ECO:0000256" key="10">
    <source>
        <dbReference type="ARBA" id="ARBA00023170"/>
    </source>
</evidence>
<protein>
    <submittedName>
        <fullName evidence="12">Bacteriorhodopsin</fullName>
    </submittedName>
</protein>
<proteinExistence type="inferred from homology"/>
<dbReference type="SUPFAM" id="SSF81321">
    <property type="entry name" value="Family A G protein-coupled receptor-like"/>
    <property type="match status" value="1"/>
</dbReference>
<keyword evidence="9 11" id="KW-0472">Membrane</keyword>
<name>A0ABD5W124_9EURY</name>
<keyword evidence="5 11" id="KW-0812">Transmembrane</keyword>
<evidence type="ECO:0000256" key="11">
    <source>
        <dbReference type="SAM" id="Phobius"/>
    </source>
</evidence>
<dbReference type="Proteomes" id="UP001596445">
    <property type="component" value="Unassembled WGS sequence"/>
</dbReference>
<keyword evidence="8" id="KW-0157">Chromophore</keyword>
<keyword evidence="7 11" id="KW-1133">Transmembrane helix</keyword>
<evidence type="ECO:0000256" key="4">
    <source>
        <dbReference type="ARBA" id="ARBA00022606"/>
    </source>
</evidence>
<dbReference type="Gene3D" id="4.10.290.10">
    <property type="entry name" value="Bacteriorhodopsin Fragment"/>
    <property type="match status" value="1"/>
</dbReference>
<evidence type="ECO:0000313" key="12">
    <source>
        <dbReference type="EMBL" id="MFC7057911.1"/>
    </source>
</evidence>
<evidence type="ECO:0000256" key="1">
    <source>
        <dbReference type="ARBA" id="ARBA00004141"/>
    </source>
</evidence>
<dbReference type="Pfam" id="PF01036">
    <property type="entry name" value="Bac_rhodopsin"/>
    <property type="match status" value="1"/>
</dbReference>
<dbReference type="RefSeq" id="WP_382184718.1">
    <property type="nucleotide sequence ID" value="NZ_JBHSZI010000001.1"/>
</dbReference>
<sequence>MVVLWLIYPVIWMLAPVGLGLMQINTSGLVVAYLDIVSKVGFGLIALSGQLSAETASTATEVAAD</sequence>
<dbReference type="PROSITE" id="PS00327">
    <property type="entry name" value="BACTERIAL_OPSIN_RET"/>
    <property type="match status" value="1"/>
</dbReference>
<evidence type="ECO:0000256" key="9">
    <source>
        <dbReference type="ARBA" id="ARBA00023136"/>
    </source>
</evidence>
<comment type="caution">
    <text evidence="12">The sequence shown here is derived from an EMBL/GenBank/DDBJ whole genome shotgun (WGS) entry which is preliminary data.</text>
</comment>
<keyword evidence="6" id="KW-0681">Retinal protein</keyword>